<keyword evidence="1" id="KW-0235">DNA replication</keyword>
<proteinExistence type="predicted"/>
<sequence length="333" mass="37765">MDPIDPRVPLSELAVRVHRRPNALAGIAFRHSSWSQNRARVFAALTPDDPDPLAWIRFRDDPDTEDMPPLPPASNRTRRFIACGTRSVVLRSVDDPSRYKVACQRCHDRFCLPCMQDRARLIVANLKAQLKYEPTRLITLTLKHNHDPLTEQLDRLYSSFTALRRRAFWHDAVSGGVAFLELKLSSTDDCWHPHLHVLARGSYLPQKLISDAWLQITGDSHIVDIRLAKSPEHLYGYLTRYVTKGWDAGIYRKLHALREAIQALKGRKLLASFGDFSGLRLLEPPTSETWVELGTLHEVVTLAAECVPWATAACFAIFAYDYEPPACVEPPDP</sequence>
<dbReference type="EMBL" id="LAZR01013272">
    <property type="protein sequence ID" value="KKM22730.1"/>
    <property type="molecule type" value="Genomic_DNA"/>
</dbReference>
<reference evidence="2" key="1">
    <citation type="journal article" date="2015" name="Nature">
        <title>Complex archaea that bridge the gap between prokaryotes and eukaryotes.</title>
        <authorList>
            <person name="Spang A."/>
            <person name="Saw J.H."/>
            <person name="Jorgensen S.L."/>
            <person name="Zaremba-Niedzwiedzka K."/>
            <person name="Martijn J."/>
            <person name="Lind A.E."/>
            <person name="van Eijk R."/>
            <person name="Schleper C."/>
            <person name="Guy L."/>
            <person name="Ettema T.J."/>
        </authorList>
    </citation>
    <scope>NUCLEOTIDE SEQUENCE</scope>
</reference>
<dbReference type="Pfam" id="PF01446">
    <property type="entry name" value="Rep_1"/>
    <property type="match status" value="1"/>
</dbReference>
<dbReference type="GO" id="GO:0003677">
    <property type="term" value="F:DNA binding"/>
    <property type="evidence" value="ECO:0007669"/>
    <property type="project" value="InterPro"/>
</dbReference>
<evidence type="ECO:0000256" key="1">
    <source>
        <dbReference type="ARBA" id="ARBA00022705"/>
    </source>
</evidence>
<dbReference type="GO" id="GO:0006260">
    <property type="term" value="P:DNA replication"/>
    <property type="evidence" value="ECO:0007669"/>
    <property type="project" value="UniProtKB-KW"/>
</dbReference>
<comment type="caution">
    <text evidence="2">The sequence shown here is derived from an EMBL/GenBank/DDBJ whole genome shotgun (WGS) entry which is preliminary data.</text>
</comment>
<evidence type="ECO:0000313" key="2">
    <source>
        <dbReference type="EMBL" id="KKM22730.1"/>
    </source>
</evidence>
<dbReference type="InterPro" id="IPR000989">
    <property type="entry name" value="Rep"/>
</dbReference>
<protein>
    <recommendedName>
        <fullName evidence="3">Replication protein</fullName>
    </recommendedName>
</protein>
<organism evidence="2">
    <name type="scientific">marine sediment metagenome</name>
    <dbReference type="NCBI Taxonomy" id="412755"/>
    <lineage>
        <taxon>unclassified sequences</taxon>
        <taxon>metagenomes</taxon>
        <taxon>ecological metagenomes</taxon>
    </lineage>
</organism>
<evidence type="ECO:0008006" key="3">
    <source>
        <dbReference type="Google" id="ProtNLM"/>
    </source>
</evidence>
<accession>A0A0F9L510</accession>
<name>A0A0F9L510_9ZZZZ</name>
<dbReference type="AlphaFoldDB" id="A0A0F9L510"/>
<gene>
    <name evidence="2" type="ORF">LCGC14_1622340</name>
</gene>